<dbReference type="OrthoDB" id="1442375at2"/>
<dbReference type="AlphaFoldDB" id="A0A1T4WA51"/>
<dbReference type="InterPro" id="IPR006597">
    <property type="entry name" value="Sel1-like"/>
</dbReference>
<sequence>MKIIIRNRSFLFISQVLLASCLPAQLTLAQAASASLEEAAPPWAAREDLPLAAPAAALPAATPLATEAAANPPPQRQAVKPVTAATEQGKSIEQWYANRQAHRASASTVSATALQAKATQGDLNAQYALALQLRQDPSPENIKQSLDLQEKAARAGQVEAQYGLGVMYSNGQYLPLDQRLAKFWYTQAAKRGSEAAKLALASLTPAAELAPAVQAAPRLAAIAPAPVSAPDPMPAPDRVSAPALESESEEPESELAALPIEGAAGAEGMPEAQAAVVEEPGDISVEHNQSKVDLGNMSVQEVIDTAQRGDMYAQLMLGALFEDGTDPAIPQNIAEAAKWYAKAAKQGYPKAQHNLALLYEDGRGVKQNYAEAAKWYAKAAKAGFSEAQNNLAVLYIMGNGVKQDRAQAEKLLTAAVGQGNENARRNLQKLLEGPAS</sequence>
<dbReference type="PANTHER" id="PTHR11102">
    <property type="entry name" value="SEL-1-LIKE PROTEIN"/>
    <property type="match status" value="1"/>
</dbReference>
<evidence type="ECO:0000313" key="4">
    <source>
        <dbReference type="Proteomes" id="UP000190460"/>
    </source>
</evidence>
<reference evidence="3 4" key="1">
    <citation type="submission" date="2017-02" db="EMBL/GenBank/DDBJ databases">
        <authorList>
            <person name="Peterson S.W."/>
        </authorList>
    </citation>
    <scope>NUCLEOTIDE SEQUENCE [LARGE SCALE GENOMIC DNA]</scope>
    <source>
        <strain evidence="3 4">ATCC 49788</strain>
    </source>
</reference>
<dbReference type="SMART" id="SM00671">
    <property type="entry name" value="SEL1"/>
    <property type="match status" value="5"/>
</dbReference>
<keyword evidence="4" id="KW-1185">Reference proteome</keyword>
<dbReference type="SUPFAM" id="SSF81901">
    <property type="entry name" value="HCP-like"/>
    <property type="match status" value="2"/>
</dbReference>
<keyword evidence="2" id="KW-0732">Signal</keyword>
<accession>A0A1T4WA51</accession>
<evidence type="ECO:0000256" key="1">
    <source>
        <dbReference type="SAM" id="MobiDB-lite"/>
    </source>
</evidence>
<evidence type="ECO:0000313" key="3">
    <source>
        <dbReference type="EMBL" id="SKA74077.1"/>
    </source>
</evidence>
<dbReference type="PROSITE" id="PS51257">
    <property type="entry name" value="PROKAR_LIPOPROTEIN"/>
    <property type="match status" value="1"/>
</dbReference>
<evidence type="ECO:0008006" key="5">
    <source>
        <dbReference type="Google" id="ProtNLM"/>
    </source>
</evidence>
<feature type="region of interest" description="Disordered" evidence="1">
    <location>
        <begin position="226"/>
        <end position="254"/>
    </location>
</feature>
<evidence type="ECO:0000256" key="2">
    <source>
        <dbReference type="SAM" id="SignalP"/>
    </source>
</evidence>
<feature type="chain" id="PRO_5012730227" description="TPR repeat" evidence="2">
    <location>
        <begin position="20"/>
        <end position="436"/>
    </location>
</feature>
<dbReference type="PANTHER" id="PTHR11102:SF160">
    <property type="entry name" value="ERAD-ASSOCIATED E3 UBIQUITIN-PROTEIN LIGASE COMPONENT HRD3"/>
    <property type="match status" value="1"/>
</dbReference>
<gene>
    <name evidence="3" type="ORF">SAMN02745130_01335</name>
</gene>
<name>A0A1T4WA51_9GAMM</name>
<dbReference type="InterPro" id="IPR011990">
    <property type="entry name" value="TPR-like_helical_dom_sf"/>
</dbReference>
<organism evidence="3 4">
    <name type="scientific">Thiothrix eikelboomii</name>
    <dbReference type="NCBI Taxonomy" id="92487"/>
    <lineage>
        <taxon>Bacteria</taxon>
        <taxon>Pseudomonadati</taxon>
        <taxon>Pseudomonadota</taxon>
        <taxon>Gammaproteobacteria</taxon>
        <taxon>Thiotrichales</taxon>
        <taxon>Thiotrichaceae</taxon>
        <taxon>Thiothrix</taxon>
    </lineage>
</organism>
<dbReference type="RefSeq" id="WP_078921804.1">
    <property type="nucleotide sequence ID" value="NZ_FUYB01000004.1"/>
</dbReference>
<dbReference type="STRING" id="92487.SAMN02745130_01335"/>
<dbReference type="Gene3D" id="1.25.40.10">
    <property type="entry name" value="Tetratricopeptide repeat domain"/>
    <property type="match status" value="2"/>
</dbReference>
<dbReference type="EMBL" id="FUYB01000004">
    <property type="protein sequence ID" value="SKA74077.1"/>
    <property type="molecule type" value="Genomic_DNA"/>
</dbReference>
<dbReference type="InterPro" id="IPR050767">
    <property type="entry name" value="Sel1_AlgK"/>
</dbReference>
<proteinExistence type="predicted"/>
<feature type="signal peptide" evidence="2">
    <location>
        <begin position="1"/>
        <end position="19"/>
    </location>
</feature>
<dbReference type="Proteomes" id="UP000190460">
    <property type="component" value="Unassembled WGS sequence"/>
</dbReference>
<dbReference type="Pfam" id="PF08238">
    <property type="entry name" value="Sel1"/>
    <property type="match status" value="5"/>
</dbReference>
<protein>
    <recommendedName>
        <fullName evidence="5">TPR repeat</fullName>
    </recommendedName>
</protein>